<dbReference type="AlphaFoldDB" id="A0ABD6BCS2"/>
<proteinExistence type="predicted"/>
<dbReference type="CDD" id="cd00085">
    <property type="entry name" value="HNHc"/>
    <property type="match status" value="1"/>
</dbReference>
<name>A0ABD6BCS2_9EURY</name>
<keyword evidence="4" id="KW-1185">Reference proteome</keyword>
<sequence>MRAISEMLEPAEQPRKNGAVEFDDPTTRGYEWTKRSKEIKKRDNKVCQRCGDHNGNYEYHPLVMETHHIVSGKYLPKADARVDLNLVTVCGTCHSHLERAPVEQQFKEIGRDNALTILRTLKEQEYSLHFLCRNLDLSDEQIQTIVPQLEQMNCITSRGSARYRATCPATSKSAAERARVQWHLEQERRQQLETALEKFRRQVTCDLDELEYALELGDVERFELTLERIRDALRIIPSQQ</sequence>
<dbReference type="InterPro" id="IPR003615">
    <property type="entry name" value="HNH_nuc"/>
</dbReference>
<feature type="region of interest" description="Disordered" evidence="1">
    <location>
        <begin position="1"/>
        <end position="26"/>
    </location>
</feature>
<protein>
    <submittedName>
        <fullName evidence="3">HNH endonuclease</fullName>
    </submittedName>
</protein>
<keyword evidence="3" id="KW-0378">Hydrolase</keyword>
<feature type="domain" description="HNH" evidence="2">
    <location>
        <begin position="47"/>
        <end position="97"/>
    </location>
</feature>
<evidence type="ECO:0000313" key="3">
    <source>
        <dbReference type="EMBL" id="MFD1562801.1"/>
    </source>
</evidence>
<dbReference type="GO" id="GO:0004519">
    <property type="term" value="F:endonuclease activity"/>
    <property type="evidence" value="ECO:0007669"/>
    <property type="project" value="UniProtKB-KW"/>
</dbReference>
<evidence type="ECO:0000313" key="4">
    <source>
        <dbReference type="Proteomes" id="UP001597076"/>
    </source>
</evidence>
<evidence type="ECO:0000259" key="2">
    <source>
        <dbReference type="Pfam" id="PF01844"/>
    </source>
</evidence>
<dbReference type="EMBL" id="JBHUDI010000003">
    <property type="protein sequence ID" value="MFD1562801.1"/>
    <property type="molecule type" value="Genomic_DNA"/>
</dbReference>
<keyword evidence="3" id="KW-0255">Endonuclease</keyword>
<dbReference type="RefSeq" id="WP_390284759.1">
    <property type="nucleotide sequence ID" value="NZ_JBHUDI010000003.1"/>
</dbReference>
<keyword evidence="3" id="KW-0540">Nuclease</keyword>
<dbReference type="Proteomes" id="UP001597076">
    <property type="component" value="Unassembled WGS sequence"/>
</dbReference>
<evidence type="ECO:0000256" key="1">
    <source>
        <dbReference type="SAM" id="MobiDB-lite"/>
    </source>
</evidence>
<dbReference type="Pfam" id="PF01844">
    <property type="entry name" value="HNH"/>
    <property type="match status" value="1"/>
</dbReference>
<gene>
    <name evidence="3" type="ORF">ACFR99_04485</name>
</gene>
<comment type="caution">
    <text evidence="3">The sequence shown here is derived from an EMBL/GenBank/DDBJ whole genome shotgun (WGS) entry which is preliminary data.</text>
</comment>
<accession>A0ABD6BCS2</accession>
<reference evidence="3 4" key="1">
    <citation type="journal article" date="2019" name="Int. J. Syst. Evol. Microbiol.">
        <title>The Global Catalogue of Microorganisms (GCM) 10K type strain sequencing project: providing services to taxonomists for standard genome sequencing and annotation.</title>
        <authorList>
            <consortium name="The Broad Institute Genomics Platform"/>
            <consortium name="The Broad Institute Genome Sequencing Center for Infectious Disease"/>
            <person name="Wu L."/>
            <person name="Ma J."/>
        </authorList>
    </citation>
    <scope>NUCLEOTIDE SEQUENCE [LARGE SCALE GENOMIC DNA]</scope>
    <source>
        <strain evidence="3 4">CGMCC 1.12230</strain>
    </source>
</reference>
<organism evidence="3 4">
    <name type="scientific">Haloarchaeobius amylolyticus</name>
    <dbReference type="NCBI Taxonomy" id="1198296"/>
    <lineage>
        <taxon>Archaea</taxon>
        <taxon>Methanobacteriati</taxon>
        <taxon>Methanobacteriota</taxon>
        <taxon>Stenosarchaea group</taxon>
        <taxon>Halobacteria</taxon>
        <taxon>Halobacteriales</taxon>
        <taxon>Halorubellaceae</taxon>
        <taxon>Haloarchaeobius</taxon>
    </lineage>
</organism>
<dbReference type="Gene3D" id="1.10.30.50">
    <property type="match status" value="1"/>
</dbReference>
<dbReference type="InterPro" id="IPR002711">
    <property type="entry name" value="HNH"/>
</dbReference>